<dbReference type="InterPro" id="IPR014262">
    <property type="entry name" value="HAF_rpt"/>
</dbReference>
<dbReference type="SUPFAM" id="SSF103515">
    <property type="entry name" value="Autotransporter"/>
    <property type="match status" value="1"/>
</dbReference>
<dbReference type="Pfam" id="PF03797">
    <property type="entry name" value="Autotransporter"/>
    <property type="match status" value="1"/>
</dbReference>
<dbReference type="Proteomes" id="UP000007123">
    <property type="component" value="Unassembled WGS sequence"/>
</dbReference>
<organism evidence="2 3">
    <name type="scientific">Agrobacterium albertimagni AOL15</name>
    <dbReference type="NCBI Taxonomy" id="1156935"/>
    <lineage>
        <taxon>Bacteria</taxon>
        <taxon>Pseudomonadati</taxon>
        <taxon>Pseudomonadota</taxon>
        <taxon>Alphaproteobacteria</taxon>
        <taxon>Hyphomicrobiales</taxon>
        <taxon>Rhizobiaceae</taxon>
        <taxon>Rhizobium/Agrobacterium group</taxon>
        <taxon>Agrobacterium</taxon>
    </lineage>
</organism>
<evidence type="ECO:0000313" key="2">
    <source>
        <dbReference type="EMBL" id="EKF59318.1"/>
    </source>
</evidence>
<dbReference type="EMBL" id="ALJF01000010">
    <property type="protein sequence ID" value="EKF59318.1"/>
    <property type="molecule type" value="Genomic_DNA"/>
</dbReference>
<dbReference type="InterPro" id="IPR005546">
    <property type="entry name" value="Autotransporte_beta"/>
</dbReference>
<keyword evidence="3" id="KW-1185">Reference proteome</keyword>
<dbReference type="SMART" id="SM00869">
    <property type="entry name" value="Autotransporter"/>
    <property type="match status" value="1"/>
</dbReference>
<feature type="domain" description="Autotransporter" evidence="1">
    <location>
        <begin position="358"/>
        <end position="625"/>
    </location>
</feature>
<dbReference type="Gene3D" id="2.40.128.130">
    <property type="entry name" value="Autotransporter beta-domain"/>
    <property type="match status" value="1"/>
</dbReference>
<dbReference type="NCBIfam" id="TIGR02913">
    <property type="entry name" value="HAF_rpt"/>
    <property type="match status" value="1"/>
</dbReference>
<dbReference type="PROSITE" id="PS51208">
    <property type="entry name" value="AUTOTRANSPORTER"/>
    <property type="match status" value="1"/>
</dbReference>
<gene>
    <name evidence="2" type="ORF">QWE_13738</name>
</gene>
<evidence type="ECO:0000259" key="1">
    <source>
        <dbReference type="PROSITE" id="PS51208"/>
    </source>
</evidence>
<comment type="caution">
    <text evidence="2">The sequence shown here is derived from an EMBL/GenBank/DDBJ whole genome shotgun (WGS) entry which is preliminary data.</text>
</comment>
<dbReference type="STRING" id="1156935.QWE_13738"/>
<name>K2PEJ2_9HYPH</name>
<sequence length="625" mass="65060">MGDPMAAVTSGFRWTSASGLTSAVAAPFGWTSMLVTDVSADGSVYVGTLFGGSPTQAYRTSVTAGTQDLLGFLPGGAFSRAAGVSGDGNVVAGWGTSTNGNRAFRWTYDPVTLSGIMVELGTSNGRDAVAKRISRDGRVIVGGLLDPSFRSEAAYWIENDAPVTLGYLPGGDQSTANAVNSDGSVIVGEAVRAGGVSAFRWTAASGMVDLGRLGRFNSEAIAVSDDGNIVVGRTGRLGGSSSGFRWTEANGMITVDDWLRQSGVTLSEDVTSVANAVSADGTVIVGMLRNSKTYIARGAATDPSDSSDPTVPGHSAGIIAVEDYMQSFNGLPRHILVPQQVADLAMNGANSSPLFHRLSAGQRSIWATGDIGAVRNDFGTGPTATGEIGFAYAPTDDVTLRLALGTSYSKGDLDLGGFSRVQGSYVLPEASLALAPSVYATLTGFASIGDLSMRRAYLNGTGTDISEGEADTRTLGFRARLDWLDSFEVQSVAFTPYASFTHLATKTDGYAETGGSFPARFDETKGASNTLRFGTDARHDLTSAVSLVGRGEIAHRFEDQAPNTRGQILGFSGFDLAGAPIEQTWLRGAIGVQTKSGPLEGQLMLNASSQGEGSYWLSASTRIVF</sequence>
<reference evidence="2 3" key="1">
    <citation type="journal article" date="2012" name="J. Bacteriol.">
        <title>Draft Genome Sequence of Agrobacterium albertimagni Strain AOL15.</title>
        <authorList>
            <person name="Trimble W.L."/>
            <person name="Phung le T."/>
            <person name="Meyer F."/>
            <person name="Gilbert J.A."/>
            <person name="Silver S."/>
        </authorList>
    </citation>
    <scope>NUCLEOTIDE SEQUENCE [LARGE SCALE GENOMIC DNA]</scope>
    <source>
        <strain evidence="2 3">AOL15</strain>
    </source>
</reference>
<accession>K2PEJ2</accession>
<dbReference type="AlphaFoldDB" id="K2PEJ2"/>
<dbReference type="eggNOG" id="COG5563">
    <property type="taxonomic scope" value="Bacteria"/>
</dbReference>
<dbReference type="PATRIC" id="fig|1156935.5.peg.2785"/>
<dbReference type="InterPro" id="IPR036709">
    <property type="entry name" value="Autotransporte_beta_dom_sf"/>
</dbReference>
<evidence type="ECO:0000313" key="3">
    <source>
        <dbReference type="Proteomes" id="UP000007123"/>
    </source>
</evidence>
<protein>
    <submittedName>
        <fullName evidence="2">Extracellular repeat-containing protein, HAF family</fullName>
    </submittedName>
</protein>
<proteinExistence type="predicted"/>